<dbReference type="PANTHER" id="PTHR43822">
    <property type="entry name" value="HOMOACONITASE, MITOCHONDRIAL-RELATED"/>
    <property type="match status" value="1"/>
</dbReference>
<feature type="binding site" evidence="6">
    <location>
        <position position="360"/>
    </location>
    <ligand>
        <name>[4Fe-4S] cluster</name>
        <dbReference type="ChEBI" id="CHEBI:49883"/>
    </ligand>
</feature>
<dbReference type="NCBIfam" id="TIGR01343">
    <property type="entry name" value="hacA_fam"/>
    <property type="match status" value="1"/>
</dbReference>
<feature type="binding site" evidence="6">
    <location>
        <position position="363"/>
    </location>
    <ligand>
        <name>[4Fe-4S] cluster</name>
        <dbReference type="ChEBI" id="CHEBI:49883"/>
    </ligand>
</feature>
<evidence type="ECO:0000256" key="3">
    <source>
        <dbReference type="ARBA" id="ARBA00023004"/>
    </source>
</evidence>
<dbReference type="EMBL" id="VBAL01000113">
    <property type="protein sequence ID" value="TMJ00583.1"/>
    <property type="molecule type" value="Genomic_DNA"/>
</dbReference>
<evidence type="ECO:0000256" key="6">
    <source>
        <dbReference type="HAMAP-Rule" id="MF_01027"/>
    </source>
</evidence>
<dbReference type="Proteomes" id="UP000319353">
    <property type="component" value="Unassembled WGS sequence"/>
</dbReference>
<dbReference type="InterPro" id="IPR001030">
    <property type="entry name" value="Acoase/IPM_deHydtase_lsu_aba"/>
</dbReference>
<keyword evidence="4 6" id="KW-0411">Iron-sulfur</keyword>
<dbReference type="InterPro" id="IPR011826">
    <property type="entry name" value="HAcnase/IPMdehydase_lsu_prok"/>
</dbReference>
<reference evidence="8 9" key="1">
    <citation type="journal article" date="2019" name="Nat. Microbiol.">
        <title>Mediterranean grassland soil C-N compound turnover is dependent on rainfall and depth, and is mediated by genomically divergent microorganisms.</title>
        <authorList>
            <person name="Diamond S."/>
            <person name="Andeer P.F."/>
            <person name="Li Z."/>
            <person name="Crits-Christoph A."/>
            <person name="Burstein D."/>
            <person name="Anantharaman K."/>
            <person name="Lane K.R."/>
            <person name="Thomas B.C."/>
            <person name="Pan C."/>
            <person name="Northen T.R."/>
            <person name="Banfield J.F."/>
        </authorList>
    </citation>
    <scope>NUCLEOTIDE SEQUENCE [LARGE SCALE GENOMIC DNA]</scope>
    <source>
        <strain evidence="8">NP_4</strain>
    </source>
</reference>
<evidence type="ECO:0000256" key="5">
    <source>
        <dbReference type="ARBA" id="ARBA00023239"/>
    </source>
</evidence>
<dbReference type="Gene3D" id="3.30.499.10">
    <property type="entry name" value="Aconitase, domain 3"/>
    <property type="match status" value="2"/>
</dbReference>
<dbReference type="InterPro" id="IPR036008">
    <property type="entry name" value="Aconitase_4Fe-4S_dom"/>
</dbReference>
<dbReference type="PANTHER" id="PTHR43822:SF16">
    <property type="entry name" value="3-ISOPROPYLMALATE DEHYDRATASE LARGE SUBUNIT 2"/>
    <property type="match status" value="1"/>
</dbReference>
<comment type="function">
    <text evidence="6">Catalyzes the isomerization between 2-isopropylmalate and 3-isopropylmalate, via the formation of 2-isopropylmaleate.</text>
</comment>
<comment type="similarity">
    <text evidence="6">Belongs to the aconitase/IPM isomerase family. LeuC type 2 subfamily.</text>
</comment>
<dbReference type="GO" id="GO:0046872">
    <property type="term" value="F:metal ion binding"/>
    <property type="evidence" value="ECO:0007669"/>
    <property type="project" value="UniProtKB-KW"/>
</dbReference>
<comment type="subunit">
    <text evidence="6">Heterodimer of LeuC and LeuD.</text>
</comment>
<keyword evidence="5 6" id="KW-0456">Lyase</keyword>
<dbReference type="PROSITE" id="PS00450">
    <property type="entry name" value="ACONITASE_1"/>
    <property type="match status" value="1"/>
</dbReference>
<feature type="domain" description="Aconitase/3-isopropylmalate dehydratase large subunit alpha/beta/alpha" evidence="7">
    <location>
        <begin position="22"/>
        <end position="411"/>
    </location>
</feature>
<dbReference type="NCBIfam" id="NF001614">
    <property type="entry name" value="PRK00402.1"/>
    <property type="match status" value="1"/>
</dbReference>
<keyword evidence="6" id="KW-0100">Branched-chain amino acid biosynthesis</keyword>
<keyword evidence="3 6" id="KW-0408">Iron</keyword>
<keyword evidence="6" id="KW-0432">Leucine biosynthesis</keyword>
<dbReference type="InterPro" id="IPR011823">
    <property type="entry name" value="IsopropMal_deHydtase_lsu_bac"/>
</dbReference>
<evidence type="ECO:0000313" key="9">
    <source>
        <dbReference type="Proteomes" id="UP000319353"/>
    </source>
</evidence>
<protein>
    <recommendedName>
        <fullName evidence="6">3-isopropylmalate dehydratase large subunit</fullName>
        <ecNumber evidence="6">4.2.1.33</ecNumber>
    </recommendedName>
    <alternativeName>
        <fullName evidence="6">Alpha-IPM isomerase</fullName>
        <shortName evidence="6">IPMI</shortName>
    </alternativeName>
    <alternativeName>
        <fullName evidence="6">Isopropylmalate isomerase</fullName>
    </alternativeName>
</protein>
<dbReference type="HAMAP" id="MF_01027">
    <property type="entry name" value="LeuC_type2"/>
    <property type="match status" value="1"/>
</dbReference>
<dbReference type="PRINTS" id="PR00415">
    <property type="entry name" value="ACONITASE"/>
</dbReference>
<accession>A0A537KXW6</accession>
<organism evidence="8 9">
    <name type="scientific">Candidatus Segetimicrobium genomatis</name>
    <dbReference type="NCBI Taxonomy" id="2569760"/>
    <lineage>
        <taxon>Bacteria</taxon>
        <taxon>Bacillati</taxon>
        <taxon>Candidatus Sysuimicrobiota</taxon>
        <taxon>Candidatus Sysuimicrobiia</taxon>
        <taxon>Candidatus Sysuimicrobiales</taxon>
        <taxon>Candidatus Segetimicrobiaceae</taxon>
        <taxon>Candidatus Segetimicrobium</taxon>
    </lineage>
</organism>
<dbReference type="InterPro" id="IPR018136">
    <property type="entry name" value="Aconitase_4Fe-4S_BS"/>
</dbReference>
<gene>
    <name evidence="6 8" type="primary">leuC</name>
    <name evidence="8" type="ORF">E6H01_09185</name>
</gene>
<dbReference type="NCBIfam" id="TIGR02083">
    <property type="entry name" value="LEU2"/>
    <property type="match status" value="1"/>
</dbReference>
<evidence type="ECO:0000259" key="7">
    <source>
        <dbReference type="Pfam" id="PF00330"/>
    </source>
</evidence>
<dbReference type="AlphaFoldDB" id="A0A537KXW6"/>
<dbReference type="GO" id="GO:0009098">
    <property type="term" value="P:L-leucine biosynthetic process"/>
    <property type="evidence" value="ECO:0007669"/>
    <property type="project" value="UniProtKB-UniRule"/>
</dbReference>
<proteinExistence type="inferred from homology"/>
<sequence>MGMTITEKILAFHAGRPEVRPGDLIDCTVDFLFANDITAPLAIKEFEKMGVGQVFDPDRLAFVFDHYVPNKDIASAQQCKITRDFVAAHHLPHFYDVGRSGIAHVLLAELGYVVPGDVFVGADSHTCNHGALGAFSTGVGSSDLAAAMALGRLWLRVPESMKFVFHGRLRPWVTGKDLILTVIGEIGVDGARYGAMEFAGDALTHLTMDERFSITNMAIEAGAKNGIMEPDDLVLEWIRPRARRPLTVYRSDPDARYRDVREYDVSTLEPVVSAPASPGNVVPVREAAGVRVDQCFIGTCTNGRIDDMRLAAKVLAGRTVHPHTRLLVIPATPAVYRQAMDEGLVKIFLDAGAAISTSTCGPCIGGHMGVLADGEVCVSTSSRNFVGRMGHRGSKVYLSNAAVAAAAAVAGKLVHPDEVVRETVPA</sequence>
<comment type="pathway">
    <text evidence="6">Amino-acid biosynthesis; L-leucine biosynthesis; L-leucine from 3-methyl-2-oxobutanoate: step 2/4.</text>
</comment>
<evidence type="ECO:0000256" key="1">
    <source>
        <dbReference type="ARBA" id="ARBA00022485"/>
    </source>
</evidence>
<keyword evidence="6" id="KW-0028">Amino-acid biosynthesis</keyword>
<evidence type="ECO:0000256" key="4">
    <source>
        <dbReference type="ARBA" id="ARBA00023014"/>
    </source>
</evidence>
<keyword evidence="1 6" id="KW-0004">4Fe-4S</keyword>
<dbReference type="UniPathway" id="UPA00048">
    <property type="reaction ID" value="UER00071"/>
</dbReference>
<comment type="cofactor">
    <cofactor evidence="6">
        <name>[4Fe-4S] cluster</name>
        <dbReference type="ChEBI" id="CHEBI:49883"/>
    </cofactor>
    <text evidence="6">Binds 1 [4Fe-4S] cluster per subunit.</text>
</comment>
<evidence type="ECO:0000256" key="2">
    <source>
        <dbReference type="ARBA" id="ARBA00022723"/>
    </source>
</evidence>
<evidence type="ECO:0000313" key="8">
    <source>
        <dbReference type="EMBL" id="TMJ00583.1"/>
    </source>
</evidence>
<dbReference type="PROSITE" id="PS01244">
    <property type="entry name" value="ACONITASE_2"/>
    <property type="match status" value="1"/>
</dbReference>
<dbReference type="InterPro" id="IPR015931">
    <property type="entry name" value="Acnase/IPM_dHydase_lsu_aba_1/3"/>
</dbReference>
<name>A0A537KXW6_9BACT</name>
<comment type="caution">
    <text evidence="8">The sequence shown here is derived from an EMBL/GenBank/DDBJ whole genome shotgun (WGS) entry which is preliminary data.</text>
</comment>
<dbReference type="CDD" id="cd01583">
    <property type="entry name" value="IPMI"/>
    <property type="match status" value="1"/>
</dbReference>
<comment type="catalytic activity">
    <reaction evidence="6">
        <text>(2R,3S)-3-isopropylmalate = (2S)-2-isopropylmalate</text>
        <dbReference type="Rhea" id="RHEA:32287"/>
        <dbReference type="ChEBI" id="CHEBI:1178"/>
        <dbReference type="ChEBI" id="CHEBI:35121"/>
        <dbReference type="EC" id="4.2.1.33"/>
    </reaction>
</comment>
<dbReference type="GO" id="GO:0051539">
    <property type="term" value="F:4 iron, 4 sulfur cluster binding"/>
    <property type="evidence" value="ECO:0007669"/>
    <property type="project" value="UniProtKB-KW"/>
</dbReference>
<feature type="binding site" evidence="6">
    <location>
        <position position="300"/>
    </location>
    <ligand>
        <name>[4Fe-4S] cluster</name>
        <dbReference type="ChEBI" id="CHEBI:49883"/>
    </ligand>
</feature>
<dbReference type="EC" id="4.2.1.33" evidence="6"/>
<dbReference type="InterPro" id="IPR050067">
    <property type="entry name" value="IPM_dehydratase_rel_enz"/>
</dbReference>
<dbReference type="GO" id="GO:0003861">
    <property type="term" value="F:3-isopropylmalate dehydratase activity"/>
    <property type="evidence" value="ECO:0007669"/>
    <property type="project" value="UniProtKB-UniRule"/>
</dbReference>
<dbReference type="SUPFAM" id="SSF53732">
    <property type="entry name" value="Aconitase iron-sulfur domain"/>
    <property type="match status" value="1"/>
</dbReference>
<dbReference type="Pfam" id="PF00330">
    <property type="entry name" value="Aconitase"/>
    <property type="match status" value="1"/>
</dbReference>
<keyword evidence="2 6" id="KW-0479">Metal-binding</keyword>
<dbReference type="InterPro" id="IPR006251">
    <property type="entry name" value="Homoacnase/IPMdehydase_lsu"/>
</dbReference>
<dbReference type="NCBIfam" id="TIGR02086">
    <property type="entry name" value="IPMI_arch"/>
    <property type="match status" value="1"/>
</dbReference>
<dbReference type="InterPro" id="IPR033941">
    <property type="entry name" value="IPMI_cat"/>
</dbReference>